<sequence length="111" mass="12825">MRIVFPTIENLSYLSNVAPDVKEANFFTVLNLTGQTISSVELMENRIHENVEDEIVKLFKSNNFNVLIVPHIDEQLEKKLKKVGISIFTEEKRKKVLGLYSDFVQDKLTKI</sequence>
<evidence type="ECO:0000313" key="3">
    <source>
        <dbReference type="Proteomes" id="UP000221222"/>
    </source>
</evidence>
<name>A0A2G1DHT5_9BACT</name>
<dbReference type="Gene3D" id="3.30.420.130">
    <property type="entry name" value="Dinitrogenase iron-molybdenum cofactor biosynthesis domain"/>
    <property type="match status" value="1"/>
</dbReference>
<dbReference type="Proteomes" id="UP000221222">
    <property type="component" value="Unassembled WGS sequence"/>
</dbReference>
<dbReference type="InterPro" id="IPR036105">
    <property type="entry name" value="DiNase_FeMo-co_biosyn_sf"/>
</dbReference>
<evidence type="ECO:0000313" key="4">
    <source>
        <dbReference type="Proteomes" id="UP000262712"/>
    </source>
</evidence>
<dbReference type="SUPFAM" id="SSF53146">
    <property type="entry name" value="Nitrogenase accessory factor-like"/>
    <property type="match status" value="1"/>
</dbReference>
<organism evidence="2 3">
    <name type="scientific">Malaciobacter molluscorum LMG 25693</name>
    <dbReference type="NCBI Taxonomy" id="870501"/>
    <lineage>
        <taxon>Bacteria</taxon>
        <taxon>Pseudomonadati</taxon>
        <taxon>Campylobacterota</taxon>
        <taxon>Epsilonproteobacteria</taxon>
        <taxon>Campylobacterales</taxon>
        <taxon>Arcobacteraceae</taxon>
        <taxon>Malaciobacter</taxon>
    </lineage>
</organism>
<gene>
    <name evidence="1" type="ORF">AMOL_2036</name>
    <name evidence="2" type="ORF">CPU12_07215</name>
</gene>
<reference evidence="2 3" key="1">
    <citation type="submission" date="2017-09" db="EMBL/GenBank/DDBJ databases">
        <title>Arcobacter canalis sp. nov., a new species isolated from a water canal contaminated with urban sewage.</title>
        <authorList>
            <person name="Perez-Cataluna A."/>
            <person name="Salas-Masso N."/>
            <person name="Figueras M.J."/>
        </authorList>
    </citation>
    <scope>NUCLEOTIDE SEQUENCE [LARGE SCALE GENOMIC DNA]</scope>
    <source>
        <strain evidence="2 3">F98-3</strain>
    </source>
</reference>
<dbReference type="KEGG" id="amol:AMOL_2036"/>
<keyword evidence="3" id="KW-1185">Reference proteome</keyword>
<reference evidence="1 4" key="2">
    <citation type="submission" date="2018-08" db="EMBL/GenBank/DDBJ databases">
        <title>Complete genome of the Arcobacter molluscorum type strain LMG 25693.</title>
        <authorList>
            <person name="Miller W.G."/>
            <person name="Yee E."/>
            <person name="Bono J.L."/>
        </authorList>
    </citation>
    <scope>NUCLEOTIDE SEQUENCE [LARGE SCALE GENOMIC DNA]</scope>
    <source>
        <strain evidence="1 4">CECT 7696</strain>
    </source>
</reference>
<dbReference type="Proteomes" id="UP000262712">
    <property type="component" value="Chromosome"/>
</dbReference>
<proteinExistence type="predicted"/>
<protein>
    <submittedName>
        <fullName evidence="2">Uncharacterized protein</fullName>
    </submittedName>
</protein>
<dbReference type="EMBL" id="NXFY01000009">
    <property type="protein sequence ID" value="PHO18047.1"/>
    <property type="molecule type" value="Genomic_DNA"/>
</dbReference>
<dbReference type="RefSeq" id="WP_099342429.1">
    <property type="nucleotide sequence ID" value="NZ_CP032098.1"/>
</dbReference>
<evidence type="ECO:0000313" key="1">
    <source>
        <dbReference type="EMBL" id="AXX92990.1"/>
    </source>
</evidence>
<dbReference type="AlphaFoldDB" id="A0A2G1DHT5"/>
<accession>A0A2G1DHT5</accession>
<evidence type="ECO:0000313" key="2">
    <source>
        <dbReference type="EMBL" id="PHO18047.1"/>
    </source>
</evidence>
<dbReference type="EMBL" id="CP032098">
    <property type="protein sequence ID" value="AXX92990.1"/>
    <property type="molecule type" value="Genomic_DNA"/>
</dbReference>